<dbReference type="Proteomes" id="UP000243459">
    <property type="component" value="Chromosome 7"/>
</dbReference>
<name>A0A5P1EF05_ASPOF</name>
<evidence type="ECO:0000313" key="2">
    <source>
        <dbReference type="Proteomes" id="UP000243459"/>
    </source>
</evidence>
<organism evidence="1 2">
    <name type="scientific">Asparagus officinalis</name>
    <name type="common">Garden asparagus</name>
    <dbReference type="NCBI Taxonomy" id="4686"/>
    <lineage>
        <taxon>Eukaryota</taxon>
        <taxon>Viridiplantae</taxon>
        <taxon>Streptophyta</taxon>
        <taxon>Embryophyta</taxon>
        <taxon>Tracheophyta</taxon>
        <taxon>Spermatophyta</taxon>
        <taxon>Magnoliopsida</taxon>
        <taxon>Liliopsida</taxon>
        <taxon>Asparagales</taxon>
        <taxon>Asparagaceae</taxon>
        <taxon>Asparagoideae</taxon>
        <taxon>Asparagus</taxon>
    </lineage>
</organism>
<accession>A0A5P1EF05</accession>
<dbReference type="AlphaFoldDB" id="A0A5P1EF05"/>
<reference evidence="2" key="1">
    <citation type="journal article" date="2017" name="Nat. Commun.">
        <title>The asparagus genome sheds light on the origin and evolution of a young Y chromosome.</title>
        <authorList>
            <person name="Harkess A."/>
            <person name="Zhou J."/>
            <person name="Xu C."/>
            <person name="Bowers J.E."/>
            <person name="Van der Hulst R."/>
            <person name="Ayyampalayam S."/>
            <person name="Mercati F."/>
            <person name="Riccardi P."/>
            <person name="McKain M.R."/>
            <person name="Kakrana A."/>
            <person name="Tang H."/>
            <person name="Ray J."/>
            <person name="Groenendijk J."/>
            <person name="Arikit S."/>
            <person name="Mathioni S.M."/>
            <person name="Nakano M."/>
            <person name="Shan H."/>
            <person name="Telgmann-Rauber A."/>
            <person name="Kanno A."/>
            <person name="Yue Z."/>
            <person name="Chen H."/>
            <person name="Li W."/>
            <person name="Chen Y."/>
            <person name="Xu X."/>
            <person name="Zhang Y."/>
            <person name="Luo S."/>
            <person name="Chen H."/>
            <person name="Gao J."/>
            <person name="Mao Z."/>
            <person name="Pires J.C."/>
            <person name="Luo M."/>
            <person name="Kudrna D."/>
            <person name="Wing R.A."/>
            <person name="Meyers B.C."/>
            <person name="Yi K."/>
            <person name="Kong H."/>
            <person name="Lavrijsen P."/>
            <person name="Sunseri F."/>
            <person name="Falavigna A."/>
            <person name="Ye Y."/>
            <person name="Leebens-Mack J.H."/>
            <person name="Chen G."/>
        </authorList>
    </citation>
    <scope>NUCLEOTIDE SEQUENCE [LARGE SCALE GENOMIC DNA]</scope>
    <source>
        <strain evidence="2">cv. DH0086</strain>
    </source>
</reference>
<protein>
    <submittedName>
        <fullName evidence="1">Uncharacterized protein</fullName>
    </submittedName>
</protein>
<keyword evidence="2" id="KW-1185">Reference proteome</keyword>
<gene>
    <name evidence="1" type="ORF">A4U43_C07F26180</name>
</gene>
<evidence type="ECO:0000313" key="1">
    <source>
        <dbReference type="EMBL" id="ONK64456.1"/>
    </source>
</evidence>
<proteinExistence type="predicted"/>
<dbReference type="Gramene" id="ONK64456">
    <property type="protein sequence ID" value="ONK64456"/>
    <property type="gene ID" value="A4U43_C07F26180"/>
</dbReference>
<dbReference type="EMBL" id="CM007387">
    <property type="protein sequence ID" value="ONK64456.1"/>
    <property type="molecule type" value="Genomic_DNA"/>
</dbReference>
<sequence>MREGTGAIGAVSWGLSAARRANGWRWRGEWSQWGEGEGGARRWAWAGRSCNELCARCLMGLEGGRGRQRDGHKWFWDGGRETTIKGGERLGWTGVRRCSCGSSGGASGVAGHRAEEALRAVRVSKLVGAQGGGCKEFGVEFRDEEGQSLVQRSTGRS</sequence>